<organism evidence="2">
    <name type="scientific">marine sediment metagenome</name>
    <dbReference type="NCBI Taxonomy" id="412755"/>
    <lineage>
        <taxon>unclassified sequences</taxon>
        <taxon>metagenomes</taxon>
        <taxon>ecological metagenomes</taxon>
    </lineage>
</organism>
<proteinExistence type="predicted"/>
<evidence type="ECO:0000313" key="2">
    <source>
        <dbReference type="EMBL" id="KKN69167.1"/>
    </source>
</evidence>
<comment type="caution">
    <text evidence="2">The sequence shown here is derived from an EMBL/GenBank/DDBJ whole genome shotgun (WGS) entry which is preliminary data.</text>
</comment>
<keyword evidence="1" id="KW-0472">Membrane</keyword>
<feature type="transmembrane region" description="Helical" evidence="1">
    <location>
        <begin position="51"/>
        <end position="71"/>
    </location>
</feature>
<evidence type="ECO:0000256" key="1">
    <source>
        <dbReference type="SAM" id="Phobius"/>
    </source>
</evidence>
<sequence length="79" mass="8520">MVADAKTFEDLDEATRIESIMALSEAERTALLAHLLFENHREIAALRSSRALTTVGAHVLTGVVAALLGLFGQPYAPTR</sequence>
<accession>A0A0F9T2V4</accession>
<gene>
    <name evidence="2" type="ORF">LCGC14_0443430</name>
</gene>
<dbReference type="AlphaFoldDB" id="A0A0F9T2V4"/>
<name>A0A0F9T2V4_9ZZZZ</name>
<keyword evidence="1" id="KW-1133">Transmembrane helix</keyword>
<keyword evidence="1" id="KW-0812">Transmembrane</keyword>
<dbReference type="EMBL" id="LAZR01000431">
    <property type="protein sequence ID" value="KKN69167.1"/>
    <property type="molecule type" value="Genomic_DNA"/>
</dbReference>
<protein>
    <submittedName>
        <fullName evidence="2">Uncharacterized protein</fullName>
    </submittedName>
</protein>
<reference evidence="2" key="1">
    <citation type="journal article" date="2015" name="Nature">
        <title>Complex archaea that bridge the gap between prokaryotes and eukaryotes.</title>
        <authorList>
            <person name="Spang A."/>
            <person name="Saw J.H."/>
            <person name="Jorgensen S.L."/>
            <person name="Zaremba-Niedzwiedzka K."/>
            <person name="Martijn J."/>
            <person name="Lind A.E."/>
            <person name="van Eijk R."/>
            <person name="Schleper C."/>
            <person name="Guy L."/>
            <person name="Ettema T.J."/>
        </authorList>
    </citation>
    <scope>NUCLEOTIDE SEQUENCE</scope>
</reference>